<name>A0ABT7WB29_9FLAO</name>
<accession>A0ABT7WB29</accession>
<dbReference type="Pfam" id="PF12228">
    <property type="entry name" value="DUF3604"/>
    <property type="match status" value="1"/>
</dbReference>
<dbReference type="Proteomes" id="UP001174839">
    <property type="component" value="Unassembled WGS sequence"/>
</dbReference>
<dbReference type="InterPro" id="IPR022028">
    <property type="entry name" value="DUF3604"/>
</dbReference>
<protein>
    <submittedName>
        <fullName evidence="1">DUF3604 domain-containing protein</fullName>
    </submittedName>
</protein>
<comment type="caution">
    <text evidence="1">The sequence shown here is derived from an EMBL/GenBank/DDBJ whole genome shotgun (WGS) entry which is preliminary data.</text>
</comment>
<dbReference type="Gene3D" id="3.20.20.140">
    <property type="entry name" value="Metal-dependent hydrolases"/>
    <property type="match status" value="1"/>
</dbReference>
<dbReference type="RefSeq" id="WP_289723487.1">
    <property type="nucleotide sequence ID" value="NZ_JAUDUY010000001.1"/>
</dbReference>
<organism evidence="1 2">
    <name type="scientific">Robiginitalea aurantiaca</name>
    <dbReference type="NCBI Taxonomy" id="3056915"/>
    <lineage>
        <taxon>Bacteria</taxon>
        <taxon>Pseudomonadati</taxon>
        <taxon>Bacteroidota</taxon>
        <taxon>Flavobacteriia</taxon>
        <taxon>Flavobacteriales</taxon>
        <taxon>Flavobacteriaceae</taxon>
        <taxon>Robiginitalea</taxon>
    </lineage>
</organism>
<keyword evidence="2" id="KW-1185">Reference proteome</keyword>
<gene>
    <name evidence="1" type="ORF">QU605_01485</name>
</gene>
<proteinExistence type="predicted"/>
<evidence type="ECO:0000313" key="1">
    <source>
        <dbReference type="EMBL" id="MDM9630124.1"/>
    </source>
</evidence>
<dbReference type="PROSITE" id="PS51257">
    <property type="entry name" value="PROKAR_LIPOPROTEIN"/>
    <property type="match status" value="1"/>
</dbReference>
<reference evidence="1" key="1">
    <citation type="submission" date="2023-06" db="EMBL/GenBank/DDBJ databases">
        <title>Robiginitalea aurantiacus sp. nov. and Algoriphagus sediminis sp. nov., isolated from coastal sediment.</title>
        <authorList>
            <person name="Zhou Z.Y."/>
            <person name="An J."/>
            <person name="Jia Y.W."/>
            <person name="Du Z.J."/>
        </authorList>
    </citation>
    <scope>NUCLEOTIDE SEQUENCE</scope>
    <source>
        <strain evidence="1">M39</strain>
    </source>
</reference>
<sequence length="650" mass="72812">MLIRFCNRLQKHGAGIPFRYATTLFALLLSISCQETAKTRDDAMEAADSVAETAEIEVTRYPLKKVFWGDTHHHTAISGDAFGGGTRMTPEDSYRMAIGEAVKTNSGQEFKMRRPLDFLCITDHAEGFGVFIEIDRGNEILMQDSIARRWNQMLKGGKEEAMQLAVEIPSALANNRLPEPVTNPETAIPLMQASWKDHTATAEKYNKPGEFTAFIAWEWTSVPTGNNLHRNVILRDDKTRADQIIPFSALQSEDAEKLWEFMESYEAKTGGKALAIPHNGNISGGLMFAPLTISGEPLNREYAEARSRWEPLFEVMQIKGASETHPSLSTEDEFADFGIQGWDNGNLTLDILQTPEQRKYQYARQAYLNGLEYEERFGANPYKFGLVGASDTHTGVPHHDEDMFWGKHATNEPMPERAMEVVKKLNGVSRYGYGYTSAGYTAVYAEANTRADLWDGMKRKEAYGTSGTRIELRVFGGFDFVTEDLGTILESGYGKGVPMGGDLKDAVAGKRIAFMIHAKKDPNWANLDRIQVVKGWLENGKKMEKVYDVAWSGDRKPDAKGKIASVGNTVDLTDGSFTNTIGEPELSVLWYDPDFDPELAAFYYVRVLEIPSPTWILYDKVKYGISDVADDAPLVQQERAWSSPIWYSPR</sequence>
<evidence type="ECO:0000313" key="2">
    <source>
        <dbReference type="Proteomes" id="UP001174839"/>
    </source>
</evidence>
<dbReference type="EMBL" id="JAUDUY010000001">
    <property type="protein sequence ID" value="MDM9630124.1"/>
    <property type="molecule type" value="Genomic_DNA"/>
</dbReference>